<dbReference type="PANTHER" id="PTHR24305:SF237">
    <property type="entry name" value="CYTOCHROME P450 MONOOXYGENASE ATNE-RELATED"/>
    <property type="match status" value="1"/>
</dbReference>
<dbReference type="InterPro" id="IPR036396">
    <property type="entry name" value="Cyt_P450_sf"/>
</dbReference>
<dbReference type="EMBL" id="KX264279">
    <property type="protein sequence ID" value="ANM86598.1"/>
    <property type="molecule type" value="Genomic_DNA"/>
</dbReference>
<reference evidence="10" key="1">
    <citation type="submission" date="2016-05" db="EMBL/GenBank/DDBJ databases">
        <title>Lichen genome sequencing reveals its rich biosynthetic potential.</title>
        <authorList>
            <person name="Bertrand R.L."/>
            <person name="Abdel-Hameed M."/>
            <person name="Sorensen J.L."/>
        </authorList>
    </citation>
    <scope>NUCLEOTIDE SEQUENCE</scope>
</reference>
<organism evidence="10">
    <name type="scientific">Cladonia uncialis subsp. uncialis</name>
    <dbReference type="NCBI Taxonomy" id="180999"/>
    <lineage>
        <taxon>Eukaryota</taxon>
        <taxon>Fungi</taxon>
        <taxon>Dikarya</taxon>
        <taxon>Ascomycota</taxon>
        <taxon>Pezizomycotina</taxon>
        <taxon>Lecanoromycetes</taxon>
        <taxon>OSLEUM clade</taxon>
        <taxon>Lecanoromycetidae</taxon>
        <taxon>Lecanorales</taxon>
        <taxon>Lecanorineae</taxon>
        <taxon>Cladoniaceae</taxon>
        <taxon>Cladonia</taxon>
    </lineage>
</organism>
<evidence type="ECO:0000256" key="3">
    <source>
        <dbReference type="ARBA" id="ARBA00022617"/>
    </source>
</evidence>
<dbReference type="EMBL" id="MG777471">
    <property type="protein sequence ID" value="AUW30749.1"/>
    <property type="molecule type" value="Genomic_DNA"/>
</dbReference>
<evidence type="ECO:0000256" key="1">
    <source>
        <dbReference type="ARBA" id="ARBA00001971"/>
    </source>
</evidence>
<dbReference type="GO" id="GO:0004497">
    <property type="term" value="F:monooxygenase activity"/>
    <property type="evidence" value="ECO:0007669"/>
    <property type="project" value="UniProtKB-KW"/>
</dbReference>
<dbReference type="GO" id="GO:0020037">
    <property type="term" value="F:heme binding"/>
    <property type="evidence" value="ECO:0007669"/>
    <property type="project" value="InterPro"/>
</dbReference>
<feature type="binding site" description="axial binding residue" evidence="8">
    <location>
        <position position="343"/>
    </location>
    <ligand>
        <name>heme</name>
        <dbReference type="ChEBI" id="CHEBI:30413"/>
    </ligand>
    <ligandPart>
        <name>Fe</name>
        <dbReference type="ChEBI" id="CHEBI:18248"/>
    </ligandPart>
</feature>
<dbReference type="SUPFAM" id="SSF48264">
    <property type="entry name" value="Cytochrome P450"/>
    <property type="match status" value="1"/>
</dbReference>
<dbReference type="InterPro" id="IPR002401">
    <property type="entry name" value="Cyt_P450_E_grp-I"/>
</dbReference>
<evidence type="ECO:0000256" key="4">
    <source>
        <dbReference type="ARBA" id="ARBA00022723"/>
    </source>
</evidence>
<evidence type="ECO:0000256" key="8">
    <source>
        <dbReference type="PIRSR" id="PIRSR602401-1"/>
    </source>
</evidence>
<comment type="cofactor">
    <cofactor evidence="1 8">
        <name>heme</name>
        <dbReference type="ChEBI" id="CHEBI:30413"/>
    </cofactor>
</comment>
<evidence type="ECO:0000256" key="6">
    <source>
        <dbReference type="ARBA" id="ARBA00023004"/>
    </source>
</evidence>
<comment type="similarity">
    <text evidence="2 9">Belongs to the cytochrome P450 family.</text>
</comment>
<accession>A0A1Z1C4R4</accession>
<protein>
    <submittedName>
        <fullName evidence="10">Putative cytochrome p450</fullName>
    </submittedName>
</protein>
<dbReference type="InterPro" id="IPR050121">
    <property type="entry name" value="Cytochrome_P450_monoxygenase"/>
</dbReference>
<name>A0A1Z1C4R4_CLAUC</name>
<dbReference type="InterPro" id="IPR017972">
    <property type="entry name" value="Cyt_P450_CS"/>
</dbReference>
<dbReference type="PRINTS" id="PR00463">
    <property type="entry name" value="EP450I"/>
</dbReference>
<dbReference type="GO" id="GO:0005506">
    <property type="term" value="F:iron ion binding"/>
    <property type="evidence" value="ECO:0007669"/>
    <property type="project" value="InterPro"/>
</dbReference>
<evidence type="ECO:0000313" key="11">
    <source>
        <dbReference type="EMBL" id="AUW30749.1"/>
    </source>
</evidence>
<evidence type="ECO:0000256" key="5">
    <source>
        <dbReference type="ARBA" id="ARBA00023002"/>
    </source>
</evidence>
<sequence length="416" mass="46318">MVHQALNTLTISDPKEHGRRRRVVSQGFSDSAMWNYEPSMVALVHRFCDRLLQPVEEEPASNSDLWGPARNMSQWCNYLAFDIMADLIFGGKYNLLERETYRYVPSVIEASNVRVSAILQAPGLKFGRLDKILFPKAVVARDVFIRFVGKLLRDTLKVDRSNKRDFFAVLSTAKDPQTGSGFTEEEIIAESTTLIVAGADTVATATTALFFYLSRNPAAYERAANEIRNTFQTVNEIHMGPKLNSCKYLRACVDETMRMSPSVGSSLAREVQQGGAIVDGEYIPAGCDVGVPIYSIQHSAEYFSTPFSFSPERWLLGEGDTTQESLSLASSAYVPFSSGPRGCIGKGMALTEMMLTMAMVLWRLDFKIAEGDSAGGSPDAEWGRHRPDEFQLKDHVTAARNGPLLHFQERKISRRL</sequence>
<evidence type="ECO:0000256" key="9">
    <source>
        <dbReference type="RuleBase" id="RU000461"/>
    </source>
</evidence>
<dbReference type="PANTHER" id="PTHR24305">
    <property type="entry name" value="CYTOCHROME P450"/>
    <property type="match status" value="1"/>
</dbReference>
<dbReference type="InterPro" id="IPR001128">
    <property type="entry name" value="Cyt_P450"/>
</dbReference>
<proteinExistence type="inferred from homology"/>
<evidence type="ECO:0000256" key="7">
    <source>
        <dbReference type="ARBA" id="ARBA00023033"/>
    </source>
</evidence>
<dbReference type="CDD" id="cd11061">
    <property type="entry name" value="CYP67-like"/>
    <property type="match status" value="1"/>
</dbReference>
<dbReference type="AlphaFoldDB" id="A0A1Z1C4R4"/>
<dbReference type="Pfam" id="PF00067">
    <property type="entry name" value="p450"/>
    <property type="match status" value="1"/>
</dbReference>
<dbReference type="PROSITE" id="PS00086">
    <property type="entry name" value="CYTOCHROME_P450"/>
    <property type="match status" value="1"/>
</dbReference>
<dbReference type="PRINTS" id="PR00385">
    <property type="entry name" value="P450"/>
</dbReference>
<dbReference type="GO" id="GO:0016705">
    <property type="term" value="F:oxidoreductase activity, acting on paired donors, with incorporation or reduction of molecular oxygen"/>
    <property type="evidence" value="ECO:0007669"/>
    <property type="project" value="InterPro"/>
</dbReference>
<evidence type="ECO:0000256" key="2">
    <source>
        <dbReference type="ARBA" id="ARBA00010617"/>
    </source>
</evidence>
<keyword evidence="5 9" id="KW-0560">Oxidoreductase</keyword>
<keyword evidence="3 8" id="KW-0349">Heme</keyword>
<reference evidence="11" key="2">
    <citation type="submission" date="2017-12" db="EMBL/GenBank/DDBJ databases">
        <title>Genome Sequencing Reveals a Rich Biosynthetic Potential.</title>
        <authorList>
            <person name="Bertrand R.L."/>
            <person name="Abdel-Hameed M.E."/>
            <person name="Sorensen J.L."/>
        </authorList>
    </citation>
    <scope>NUCLEOTIDE SEQUENCE</scope>
</reference>
<keyword evidence="4 8" id="KW-0479">Metal-binding</keyword>
<dbReference type="Gene3D" id="1.10.630.10">
    <property type="entry name" value="Cytochrome P450"/>
    <property type="match status" value="1"/>
</dbReference>
<keyword evidence="6 8" id="KW-0408">Iron</keyword>
<keyword evidence="7 9" id="KW-0503">Monooxygenase</keyword>
<evidence type="ECO:0000313" key="10">
    <source>
        <dbReference type="EMBL" id="ANM86598.1"/>
    </source>
</evidence>